<evidence type="ECO:0008006" key="3">
    <source>
        <dbReference type="Google" id="ProtNLM"/>
    </source>
</evidence>
<dbReference type="EMBL" id="CP106793">
    <property type="protein sequence ID" value="UXY19869.1"/>
    <property type="molecule type" value="Genomic_DNA"/>
</dbReference>
<dbReference type="Gene3D" id="3.30.70.100">
    <property type="match status" value="1"/>
</dbReference>
<keyword evidence="2" id="KW-1185">Reference proteome</keyword>
<dbReference type="Proteomes" id="UP001061298">
    <property type="component" value="Chromosome"/>
</dbReference>
<dbReference type="InterPro" id="IPR011008">
    <property type="entry name" value="Dimeric_a/b-barrel"/>
</dbReference>
<organism evidence="1 2">
    <name type="scientific">Streptomyces cynarae</name>
    <dbReference type="NCBI Taxonomy" id="2981134"/>
    <lineage>
        <taxon>Bacteria</taxon>
        <taxon>Bacillati</taxon>
        <taxon>Actinomycetota</taxon>
        <taxon>Actinomycetes</taxon>
        <taxon>Kitasatosporales</taxon>
        <taxon>Streptomycetaceae</taxon>
        <taxon>Streptomyces</taxon>
    </lineage>
</organism>
<gene>
    <name evidence="1" type="ORF">N8I84_14880</name>
</gene>
<dbReference type="SUPFAM" id="SSF54909">
    <property type="entry name" value="Dimeric alpha+beta barrel"/>
    <property type="match status" value="1"/>
</dbReference>
<name>A0ABY6DZN5_9ACTN</name>
<evidence type="ECO:0000313" key="1">
    <source>
        <dbReference type="EMBL" id="UXY19869.1"/>
    </source>
</evidence>
<proteinExistence type="predicted"/>
<protein>
    <recommendedName>
        <fullName evidence="3">YdhR family protein</fullName>
    </recommendedName>
</protein>
<accession>A0ABY6DZN5</accession>
<sequence length="113" mass="12704">MRAMVAWWDLSESDQTIETLRNFLRDEAVDAWNRQPGLIYKFWIADQEHNRWGAVFIWESAEASAPPHPRSAAELIGYPPTQRSVFDIEAVAEGIHELAGISSLAGLGRALQV</sequence>
<evidence type="ECO:0000313" key="2">
    <source>
        <dbReference type="Proteomes" id="UP001061298"/>
    </source>
</evidence>
<reference evidence="1" key="1">
    <citation type="submission" date="2022-10" db="EMBL/GenBank/DDBJ databases">
        <authorList>
            <person name="Mo P."/>
        </authorList>
    </citation>
    <scope>NUCLEOTIDE SEQUENCE</scope>
    <source>
        <strain evidence="1">HUAS 13-4</strain>
    </source>
</reference>
<dbReference type="RefSeq" id="WP_263229987.1">
    <property type="nucleotide sequence ID" value="NZ_CP106793.1"/>
</dbReference>